<accession>U3TFZ3</accession>
<keyword evidence="1" id="KW-0812">Transmembrane</keyword>
<feature type="domain" description="Glycosyltransferase 2-like" evidence="2">
    <location>
        <begin position="62"/>
        <end position="206"/>
    </location>
</feature>
<dbReference type="RefSeq" id="WP_022541502.1">
    <property type="nucleotide sequence ID" value="NC_022521.1"/>
</dbReference>
<dbReference type="eggNOG" id="arCOG01389">
    <property type="taxonomic scope" value="Archaea"/>
</dbReference>
<protein>
    <submittedName>
        <fullName evidence="4">Glycosyltransferase</fullName>
    </submittedName>
</protein>
<dbReference type="Pfam" id="PF13632">
    <property type="entry name" value="Glyco_trans_2_3"/>
    <property type="match status" value="1"/>
</dbReference>
<dbReference type="Gene3D" id="3.90.550.10">
    <property type="entry name" value="Spore Coat Polysaccharide Biosynthesis Protein SpsA, Chain A"/>
    <property type="match status" value="1"/>
</dbReference>
<feature type="domain" description="Glycosyltransferase 2-like" evidence="3">
    <location>
        <begin position="221"/>
        <end position="347"/>
    </location>
</feature>
<keyword evidence="5" id="KW-1185">Reference proteome</keyword>
<dbReference type="EMBL" id="AP012489">
    <property type="protein sequence ID" value="BAN90229.1"/>
    <property type="molecule type" value="Genomic_DNA"/>
</dbReference>
<feature type="transmembrane region" description="Helical" evidence="1">
    <location>
        <begin position="6"/>
        <end position="31"/>
    </location>
</feature>
<proteinExistence type="predicted"/>
<feature type="transmembrane region" description="Helical" evidence="1">
    <location>
        <begin position="354"/>
        <end position="375"/>
    </location>
</feature>
<evidence type="ECO:0000256" key="1">
    <source>
        <dbReference type="SAM" id="Phobius"/>
    </source>
</evidence>
<dbReference type="InterPro" id="IPR001173">
    <property type="entry name" value="Glyco_trans_2-like"/>
</dbReference>
<dbReference type="Pfam" id="PF00535">
    <property type="entry name" value="Glycos_transf_2"/>
    <property type="match status" value="1"/>
</dbReference>
<keyword evidence="1" id="KW-0472">Membrane</keyword>
<dbReference type="KEGG" id="acj:ACAM_0760"/>
<dbReference type="Proteomes" id="UP000016887">
    <property type="component" value="Chromosome"/>
</dbReference>
<evidence type="ECO:0000259" key="3">
    <source>
        <dbReference type="Pfam" id="PF13632"/>
    </source>
</evidence>
<dbReference type="AlphaFoldDB" id="U3TFZ3"/>
<evidence type="ECO:0000313" key="5">
    <source>
        <dbReference type="Proteomes" id="UP000016887"/>
    </source>
</evidence>
<dbReference type="GeneID" id="17110150"/>
<sequence length="424" mass="48956">MTITIGLVLTLLTLVALLYYWTFHPLNLLIYSSIKSKFSEKNNKIDYNTVDRFSKKSSSAYIIIPTFGNRKILIEKIKHLNILFKKDNEFYKIINKIIIVYSKPNDEILKNLVYIISKNYQEKYIILLEDTRRGKANAINMALRLIDNKFEKNKKYTVIVSDDDLFFNSAVIKEIINILSGDELLGVVSVAPEYNSAANIFYKLKRKIHSIEEKVCAPATIYGDLLAFKRDIISYLHEDSLAEDLQLCLRAITEGFRVKIIVKKVHENYPKTMRGILSRTRRTITGTFIEYQKSIKDIFSKRGLVCAYIYSSYMVSLLLLSPLLLLFLSTFGILIYNIVILIPQIFIFSKETNINITLFIMALVSLSLVTYYIYTSRKAEFLASITKFILALILGGIVSYFDIAKLLIRSKKSINFDKMWVNTK</sequence>
<organism evidence="4 5">
    <name type="scientific">Aeropyrum camini SY1 = JCM 12091</name>
    <dbReference type="NCBI Taxonomy" id="1198449"/>
    <lineage>
        <taxon>Archaea</taxon>
        <taxon>Thermoproteota</taxon>
        <taxon>Thermoprotei</taxon>
        <taxon>Desulfurococcales</taxon>
        <taxon>Desulfurococcaceae</taxon>
        <taxon>Aeropyrum</taxon>
    </lineage>
</organism>
<evidence type="ECO:0000313" key="4">
    <source>
        <dbReference type="EMBL" id="BAN90229.1"/>
    </source>
</evidence>
<dbReference type="STRING" id="1198449.ACAM_0760"/>
<keyword evidence="4" id="KW-0808">Transferase</keyword>
<feature type="transmembrane region" description="Helical" evidence="1">
    <location>
        <begin position="326"/>
        <end position="347"/>
    </location>
</feature>
<gene>
    <name evidence="4" type="ORF">ACAM_0760</name>
</gene>
<dbReference type="InterPro" id="IPR029044">
    <property type="entry name" value="Nucleotide-diphossugar_trans"/>
</dbReference>
<keyword evidence="1" id="KW-1133">Transmembrane helix</keyword>
<evidence type="ECO:0000259" key="2">
    <source>
        <dbReference type="Pfam" id="PF00535"/>
    </source>
</evidence>
<feature type="transmembrane region" description="Helical" evidence="1">
    <location>
        <begin position="381"/>
        <end position="403"/>
    </location>
</feature>
<reference evidence="4 5" key="1">
    <citation type="journal article" date="2013" name="Appl. Environ. Microbiol.">
        <title>Variation of the Virus-Related Elements within Syntenic Genomes of the Hyperthermophilic Archaeon Aeropyrum.</title>
        <authorList>
            <person name="Daifuku T."/>
            <person name="Yoshida T."/>
            <person name="Kitamura T."/>
            <person name="Kawaichi S."/>
            <person name="Inoue T."/>
            <person name="Nomura K."/>
            <person name="Yoshida Y."/>
            <person name="Kuno S."/>
            <person name="Sako Y."/>
        </authorList>
    </citation>
    <scope>NUCLEOTIDE SEQUENCE [LARGE SCALE GENOMIC DNA]</scope>
    <source>
        <strain evidence="4 5">SY1</strain>
    </source>
</reference>
<dbReference type="SUPFAM" id="SSF53448">
    <property type="entry name" value="Nucleotide-diphospho-sugar transferases"/>
    <property type="match status" value="1"/>
</dbReference>
<dbReference type="GO" id="GO:0016740">
    <property type="term" value="F:transferase activity"/>
    <property type="evidence" value="ECO:0007669"/>
    <property type="project" value="UniProtKB-KW"/>
</dbReference>
<name>U3TFZ3_9CREN</name>